<protein>
    <submittedName>
        <fullName evidence="1">Uncharacterized protein</fullName>
    </submittedName>
</protein>
<dbReference type="RefSeq" id="WP_377352012.1">
    <property type="nucleotide sequence ID" value="NZ_JBHTLQ010000001.1"/>
</dbReference>
<dbReference type="Proteomes" id="UP001597216">
    <property type="component" value="Unassembled WGS sequence"/>
</dbReference>
<accession>A0ABW3SYT8</accession>
<comment type="caution">
    <text evidence="1">The sequence shown here is derived from an EMBL/GenBank/DDBJ whole genome shotgun (WGS) entry which is preliminary data.</text>
</comment>
<dbReference type="EMBL" id="JBHTLQ010000001">
    <property type="protein sequence ID" value="MFD1189086.1"/>
    <property type="molecule type" value="Genomic_DNA"/>
</dbReference>
<sequence>MDDERRAILRARRAALRQHGEAAARAELSPVLEALDAAGAPYRLRSAGEPQARAPSWLAGEPGGAIAWERRPPDVWEHFARDPAALQARAEAGAILLKRLAPPDADVEVVFAGCALSLTLAADVAGRHLAAISAVPTSAAWLFSPGAEWLIELGRDGRLLAREG</sequence>
<organism evidence="1 2">
    <name type="scientific">Phenylobacterium conjunctum</name>
    <dbReference type="NCBI Taxonomy" id="1298959"/>
    <lineage>
        <taxon>Bacteria</taxon>
        <taxon>Pseudomonadati</taxon>
        <taxon>Pseudomonadota</taxon>
        <taxon>Alphaproteobacteria</taxon>
        <taxon>Caulobacterales</taxon>
        <taxon>Caulobacteraceae</taxon>
        <taxon>Phenylobacterium</taxon>
    </lineage>
</organism>
<proteinExistence type="predicted"/>
<keyword evidence="2" id="KW-1185">Reference proteome</keyword>
<evidence type="ECO:0000313" key="2">
    <source>
        <dbReference type="Proteomes" id="UP001597216"/>
    </source>
</evidence>
<evidence type="ECO:0000313" key="1">
    <source>
        <dbReference type="EMBL" id="MFD1189086.1"/>
    </source>
</evidence>
<name>A0ABW3SYT8_9CAUL</name>
<reference evidence="2" key="1">
    <citation type="journal article" date="2019" name="Int. J. Syst. Evol. Microbiol.">
        <title>The Global Catalogue of Microorganisms (GCM) 10K type strain sequencing project: providing services to taxonomists for standard genome sequencing and annotation.</title>
        <authorList>
            <consortium name="The Broad Institute Genomics Platform"/>
            <consortium name="The Broad Institute Genome Sequencing Center for Infectious Disease"/>
            <person name="Wu L."/>
            <person name="Ma J."/>
        </authorList>
    </citation>
    <scope>NUCLEOTIDE SEQUENCE [LARGE SCALE GENOMIC DNA]</scope>
    <source>
        <strain evidence="2">CCUG 55074</strain>
    </source>
</reference>
<gene>
    <name evidence="1" type="ORF">ACFQ27_00715</name>
</gene>